<organism evidence="3 4">
    <name type="scientific">Ligilactobacillus pabuli</name>
    <dbReference type="NCBI Taxonomy" id="2886039"/>
    <lineage>
        <taxon>Bacteria</taxon>
        <taxon>Bacillati</taxon>
        <taxon>Bacillota</taxon>
        <taxon>Bacilli</taxon>
        <taxon>Lactobacillales</taxon>
        <taxon>Lactobacillaceae</taxon>
        <taxon>Ligilactobacillus</taxon>
    </lineage>
</organism>
<evidence type="ECO:0000313" key="3">
    <source>
        <dbReference type="EMBL" id="GKS81780.1"/>
    </source>
</evidence>
<keyword evidence="1" id="KW-1133">Transmembrane helix</keyword>
<name>A0ABQ5JLZ4_9LACO</name>
<feature type="transmembrane region" description="Helical" evidence="1">
    <location>
        <begin position="210"/>
        <end position="229"/>
    </location>
</feature>
<feature type="transmembrane region" description="Helical" evidence="1">
    <location>
        <begin position="125"/>
        <end position="146"/>
    </location>
</feature>
<accession>A0ABQ5JLZ4</accession>
<feature type="transmembrane region" description="Helical" evidence="1">
    <location>
        <begin position="79"/>
        <end position="97"/>
    </location>
</feature>
<proteinExistence type="predicted"/>
<sequence length="340" mass="39253">MGAKKRIMWVDYAKCFGIIAVVFGHAINGVAGKALDVTYNALYWWHMPLFFMMGGFFLKKITPDLAGWSYLLTKKVRPLLKAYFLNGVILIFLSHFFRQQSWDYTFLYFVRLFYGGSTLNNYLSVFWYLTTYALSIFLTTLLISYVKKVFWQFVLAIGGFFGGILLQDVHFLGNDSFPWDAQISLLAVFWMLLGYYFFKILPKIKWNYHLLLGALGTALLIGLICLYATGHLDFVLWLKSANIHAGWQAFLFPPIICLAIFVACELVERLGGFVPLRFIGQNTDVIMFYHRAAFDITTLLAVTDNWYFRLLIGLAAPIFLAWIMQWVKNTTLWHKLPISS</sequence>
<keyword evidence="1" id="KW-0472">Membrane</keyword>
<keyword evidence="1" id="KW-0812">Transmembrane</keyword>
<feature type="transmembrane region" description="Helical" evidence="1">
    <location>
        <begin position="179"/>
        <end position="198"/>
    </location>
</feature>
<dbReference type="InterPro" id="IPR052734">
    <property type="entry name" value="Nod_factor_acetyltransferase"/>
</dbReference>
<feature type="transmembrane region" description="Helical" evidence="1">
    <location>
        <begin position="153"/>
        <end position="173"/>
    </location>
</feature>
<dbReference type="EMBL" id="BQXH01000013">
    <property type="protein sequence ID" value="GKS81780.1"/>
    <property type="molecule type" value="Genomic_DNA"/>
</dbReference>
<feature type="transmembrane region" description="Helical" evidence="1">
    <location>
        <begin position="306"/>
        <end position="327"/>
    </location>
</feature>
<dbReference type="RefSeq" id="WP_244055524.1">
    <property type="nucleotide sequence ID" value="NZ_BQXH01000013.1"/>
</dbReference>
<dbReference type="Proteomes" id="UP001055149">
    <property type="component" value="Unassembled WGS sequence"/>
</dbReference>
<evidence type="ECO:0000313" key="4">
    <source>
        <dbReference type="Proteomes" id="UP001055149"/>
    </source>
</evidence>
<evidence type="ECO:0000259" key="2">
    <source>
        <dbReference type="Pfam" id="PF01757"/>
    </source>
</evidence>
<feature type="transmembrane region" description="Helical" evidence="1">
    <location>
        <begin position="12"/>
        <end position="30"/>
    </location>
</feature>
<feature type="transmembrane region" description="Helical" evidence="1">
    <location>
        <begin position="42"/>
        <end position="58"/>
    </location>
</feature>
<protein>
    <recommendedName>
        <fullName evidence="2">Acyltransferase 3 domain-containing protein</fullName>
    </recommendedName>
</protein>
<reference evidence="3" key="1">
    <citation type="journal article" date="2022" name="Int. J. Syst. Evol. Microbiol.">
        <title>A novel species of lactic acid bacteria, Ligilactobacillus pabuli sp. nov., isolated from alfalfa silage.</title>
        <authorList>
            <person name="Tohno M."/>
            <person name="Tanizawa Y."/>
            <person name="Sawada H."/>
            <person name="Sakamoto M."/>
            <person name="Ohkuma M."/>
            <person name="Kobayashi H."/>
        </authorList>
    </citation>
    <scope>NUCLEOTIDE SEQUENCE</scope>
    <source>
        <strain evidence="3">AF129</strain>
    </source>
</reference>
<dbReference type="PANTHER" id="PTHR37312:SF1">
    <property type="entry name" value="MEMBRANE-BOUND ACYLTRANSFERASE YKRP-RELATED"/>
    <property type="match status" value="1"/>
</dbReference>
<dbReference type="Pfam" id="PF01757">
    <property type="entry name" value="Acyl_transf_3"/>
    <property type="match status" value="1"/>
</dbReference>
<feature type="transmembrane region" description="Helical" evidence="1">
    <location>
        <begin position="249"/>
        <end position="267"/>
    </location>
</feature>
<gene>
    <name evidence="3" type="ORF">LPAF129_14660</name>
</gene>
<feature type="domain" description="Acyltransferase 3" evidence="2">
    <location>
        <begin position="9"/>
        <end position="323"/>
    </location>
</feature>
<evidence type="ECO:0000256" key="1">
    <source>
        <dbReference type="SAM" id="Phobius"/>
    </source>
</evidence>
<keyword evidence="4" id="KW-1185">Reference proteome</keyword>
<dbReference type="InterPro" id="IPR002656">
    <property type="entry name" value="Acyl_transf_3_dom"/>
</dbReference>
<comment type="caution">
    <text evidence="3">The sequence shown here is derived from an EMBL/GenBank/DDBJ whole genome shotgun (WGS) entry which is preliminary data.</text>
</comment>
<dbReference type="PANTHER" id="PTHR37312">
    <property type="entry name" value="MEMBRANE-BOUND ACYLTRANSFERASE YKRP-RELATED"/>
    <property type="match status" value="1"/>
</dbReference>